<dbReference type="AlphaFoldDB" id="A0A0E9WUT4"/>
<proteinExistence type="predicted"/>
<sequence length="99" mass="11268">MCVLRLLLQNRKQQPWHVEEAPEVSLGGQIQYCAGEPEKSLYTNLTARGPSLFHRLKENKKSSAAPQYGLISNDVCCCVIVWVGRYKESSMTDKCLLYF</sequence>
<reference evidence="1" key="2">
    <citation type="journal article" date="2015" name="Fish Shellfish Immunol.">
        <title>Early steps in the European eel (Anguilla anguilla)-Vibrio vulnificus interaction in the gills: Role of the RtxA13 toxin.</title>
        <authorList>
            <person name="Callol A."/>
            <person name="Pajuelo D."/>
            <person name="Ebbesson L."/>
            <person name="Teles M."/>
            <person name="MacKenzie S."/>
            <person name="Amaro C."/>
        </authorList>
    </citation>
    <scope>NUCLEOTIDE SEQUENCE</scope>
</reference>
<dbReference type="EMBL" id="GBXM01014393">
    <property type="protein sequence ID" value="JAH94184.1"/>
    <property type="molecule type" value="Transcribed_RNA"/>
</dbReference>
<name>A0A0E9WUT4_ANGAN</name>
<organism evidence="1">
    <name type="scientific">Anguilla anguilla</name>
    <name type="common">European freshwater eel</name>
    <name type="synonym">Muraena anguilla</name>
    <dbReference type="NCBI Taxonomy" id="7936"/>
    <lineage>
        <taxon>Eukaryota</taxon>
        <taxon>Metazoa</taxon>
        <taxon>Chordata</taxon>
        <taxon>Craniata</taxon>
        <taxon>Vertebrata</taxon>
        <taxon>Euteleostomi</taxon>
        <taxon>Actinopterygii</taxon>
        <taxon>Neopterygii</taxon>
        <taxon>Teleostei</taxon>
        <taxon>Anguilliformes</taxon>
        <taxon>Anguillidae</taxon>
        <taxon>Anguilla</taxon>
    </lineage>
</organism>
<protein>
    <submittedName>
        <fullName evidence="1">Uncharacterized protein</fullName>
    </submittedName>
</protein>
<reference evidence="1" key="1">
    <citation type="submission" date="2014-11" db="EMBL/GenBank/DDBJ databases">
        <authorList>
            <person name="Amaro Gonzalez C."/>
        </authorList>
    </citation>
    <scope>NUCLEOTIDE SEQUENCE</scope>
</reference>
<accession>A0A0E9WUT4</accession>
<evidence type="ECO:0000313" key="1">
    <source>
        <dbReference type="EMBL" id="JAH94184.1"/>
    </source>
</evidence>